<accession>A0ABT0IA55</accession>
<feature type="compositionally biased region" description="Basic and acidic residues" evidence="1">
    <location>
        <begin position="451"/>
        <end position="616"/>
    </location>
</feature>
<feature type="region of interest" description="Disordered" evidence="1">
    <location>
        <begin position="412"/>
        <end position="1205"/>
    </location>
</feature>
<feature type="compositionally biased region" description="Polar residues" evidence="1">
    <location>
        <begin position="1149"/>
        <end position="1158"/>
    </location>
</feature>
<feature type="compositionally biased region" description="Polar residues" evidence="1">
    <location>
        <begin position="926"/>
        <end position="942"/>
    </location>
</feature>
<name>A0ABT0IA55_9ACTN</name>
<evidence type="ECO:0000256" key="1">
    <source>
        <dbReference type="SAM" id="MobiDB-lite"/>
    </source>
</evidence>
<feature type="compositionally biased region" description="Low complexity" evidence="1">
    <location>
        <begin position="1165"/>
        <end position="1177"/>
    </location>
</feature>
<feature type="compositionally biased region" description="Gly residues" evidence="1">
    <location>
        <begin position="1122"/>
        <end position="1137"/>
    </location>
</feature>
<feature type="compositionally biased region" description="Basic and acidic residues" evidence="1">
    <location>
        <begin position="1111"/>
        <end position="1121"/>
    </location>
</feature>
<dbReference type="PANTHER" id="PTHR34491">
    <property type="entry name" value="A-TYPE INCLUSION PROTEIN, PUTATIVE-RELATED"/>
    <property type="match status" value="1"/>
</dbReference>
<dbReference type="RefSeq" id="WP_248633743.1">
    <property type="nucleotide sequence ID" value="NZ_JALPTH010000009.1"/>
</dbReference>
<feature type="compositionally biased region" description="Polar residues" evidence="1">
    <location>
        <begin position="1062"/>
        <end position="1071"/>
    </location>
</feature>
<gene>
    <name evidence="2" type="ORF">M1O15_12275</name>
</gene>
<sequence>MREENIKPLTSDNDGWRQAVEFFTGYLAPERGKLFDELKGNADIPQMKVEISKQDSVDYADPDDFNWRVENAGFRIENTDFVVPFYMTGSDNPQSGDKISMYKARITLLGNKSSDGPPAGGVVEGGEFKSQYDNHLGLTGDAATWTTQPLTQYSYGTGRALEALLNNPDGTYNFHWNGLNVLDNKQVSLASFDTAAAAFDRVAQFFAGRRDAVQEWERRIGTEQNDAWRGQAAGVFWNLVHILSKQYEGYAKDMAGTTGGSKQGDEIRQAKTDLRNAVSTLQRSWAHWEWYMGNPLRWLHDMLVEITDHVWEYNIKMITYKINTGARGHVYTTYHAMSGFDQNATRYLKGDTFGQLDELTTWKNVGEKAVQLWQGSVIENLVEPAQQAMRDVQNAWASSSFVLGSIKTRGGSDLTSSYKEDKAELKEEEAKRKEEEAQRKQDEFMAWQKEQAAKAEAEAKRREEEAKAEAARKEKEAAEKEAQAKAEQERKEKEAEAKAAEKEAEQERKQAEAEAKQEQKEKEAEAKAAQKEAEAEQKEAQAKAEQEQKEKEAEAKQAQKEAEAEQKQAEAEAKQAQKEAEAEQKQAEAEQKAEAKQAEQEAKQEEAQRRAEEAQQRQEQVQAAQFAQSRADQERQRKEQEQKEAEAEAKAAQKEAEAEQKAAEKEAEAEQKQAEAEQKAEQKEAEAKAEQAQKEAEAEQKQAEAEQKAEAKQAEQEAKQAQKEAEAEQKQAEAEQKAEAKQAEQEAKQEEAQQRAEQAQREQQEEQRRLQTEQELRQDQLLTEQEKREAEQRAEAEAKQAEAEAKAEARQQEQDTKQAEAEAKQAEEQARREAAYEQAQAEYDQARGEGLPGGDRPGLDRPGSIDPITGELNPGDLPSLGGADLPVYSGDGLTMPDGSHTSIDDQGRVVTRHPDGTTVTIDPDLHTSTVTRPDGTTSTGPLNTGDRLPHPDGSVSHIEPDGRVITDYPDGTTTTIDPHTGIGTTTRPDGTVITGDLNGGGALPGGSGPHSSLPTLDRPSYDGSLGGYEEELYDDTPYERPTVGSGAGPLPAYGAAGGDFGNQLNTGSLPGSNVGGGSAQTPMGGAPMGGMPMGGMGGAGAGGGGGANNSERVRNVIDDGRPVGGPRGGRPRPGGPRGGHDENDVRVSTPRTAATTGGSPFMPMGGQAPGQQQTQSGDRTRDAWVQEEEDVWGTDEGGSPAVIGR</sequence>
<feature type="compositionally biased region" description="Gly residues" evidence="1">
    <location>
        <begin position="997"/>
        <end position="1008"/>
    </location>
</feature>
<dbReference type="Proteomes" id="UP001522868">
    <property type="component" value="Unassembled WGS sequence"/>
</dbReference>
<evidence type="ECO:0000313" key="3">
    <source>
        <dbReference type="Proteomes" id="UP001522868"/>
    </source>
</evidence>
<evidence type="ECO:0000313" key="2">
    <source>
        <dbReference type="EMBL" id="MCK8678159.1"/>
    </source>
</evidence>
<protein>
    <submittedName>
        <fullName evidence="2">AAWKG family protein</fullName>
    </submittedName>
</protein>
<dbReference type="InterPro" id="IPR047002">
    <property type="entry name" value="Tcp10_C_sf"/>
</dbReference>
<feature type="compositionally biased region" description="Basic and acidic residues" evidence="1">
    <location>
        <begin position="902"/>
        <end position="915"/>
    </location>
</feature>
<dbReference type="NCBIfam" id="NF038047">
    <property type="entry name" value="not_Tcp10"/>
    <property type="match status" value="1"/>
</dbReference>
<dbReference type="EMBL" id="JALPTH010000009">
    <property type="protein sequence ID" value="MCK8678159.1"/>
    <property type="molecule type" value="Genomic_DNA"/>
</dbReference>
<dbReference type="Gene3D" id="2.60.450.20">
    <property type="match status" value="1"/>
</dbReference>
<feature type="compositionally biased region" description="Basic and acidic residues" evidence="1">
    <location>
        <begin position="418"/>
        <end position="443"/>
    </location>
</feature>
<organism evidence="2 3">
    <name type="scientific">Streptomyces lichenis</name>
    <dbReference type="NCBI Taxonomy" id="2306967"/>
    <lineage>
        <taxon>Bacteria</taxon>
        <taxon>Bacillati</taxon>
        <taxon>Actinomycetota</taxon>
        <taxon>Actinomycetes</taxon>
        <taxon>Kitasatosporales</taxon>
        <taxon>Streptomycetaceae</taxon>
        <taxon>Streptomyces</taxon>
    </lineage>
</organism>
<keyword evidence="3" id="KW-1185">Reference proteome</keyword>
<reference evidence="2 3" key="1">
    <citation type="submission" date="2022-04" db="EMBL/GenBank/DDBJ databases">
        <title>Streptomyces sp. nov. LCR6-01 isolated from Lichen of Dirinaria sp.</title>
        <authorList>
            <person name="Kanchanasin P."/>
            <person name="Tanasupawat S."/>
            <person name="Phongsopitanun W."/>
        </authorList>
    </citation>
    <scope>NUCLEOTIDE SEQUENCE [LARGE SCALE GENOMIC DNA]</scope>
    <source>
        <strain evidence="2 3">LCR6-01</strain>
    </source>
</reference>
<proteinExistence type="predicted"/>
<comment type="caution">
    <text evidence="2">The sequence shown here is derived from an EMBL/GenBank/DDBJ whole genome shotgun (WGS) entry which is preliminary data.</text>
</comment>
<feature type="compositionally biased region" description="Polar residues" evidence="1">
    <location>
        <begin position="971"/>
        <end position="988"/>
    </location>
</feature>
<feature type="compositionally biased region" description="Gly residues" evidence="1">
    <location>
        <begin position="1086"/>
        <end position="1107"/>
    </location>
</feature>
<dbReference type="PANTHER" id="PTHR34491:SF74">
    <property type="entry name" value="DUF4456 DOMAIN-CONTAINING PROTEIN"/>
    <property type="match status" value="1"/>
</dbReference>
<feature type="compositionally biased region" description="Basic and acidic residues" evidence="1">
    <location>
        <begin position="631"/>
        <end position="835"/>
    </location>
</feature>